<dbReference type="EMBL" id="CP007030">
    <property type="protein sequence ID" value="AHF02390.1"/>
    <property type="molecule type" value="Genomic_DNA"/>
</dbReference>
<evidence type="ECO:0000313" key="1">
    <source>
        <dbReference type="EMBL" id="AHF02390.1"/>
    </source>
</evidence>
<name>W0DUW3_9GAMM</name>
<organism evidence="1 2">
    <name type="scientific">Thiomicrospira aerophila AL3</name>
    <dbReference type="NCBI Taxonomy" id="717772"/>
    <lineage>
        <taxon>Bacteria</taxon>
        <taxon>Pseudomonadati</taxon>
        <taxon>Pseudomonadota</taxon>
        <taxon>Gammaproteobacteria</taxon>
        <taxon>Thiotrichales</taxon>
        <taxon>Piscirickettsiaceae</taxon>
        <taxon>Thiomicrospira</taxon>
    </lineage>
</organism>
<reference evidence="1 2" key="1">
    <citation type="submission" date="2013-12" db="EMBL/GenBank/DDBJ databases">
        <authorList>
            <consortium name="DOE Joint Genome Institute"/>
            <person name="Kappler U."/>
            <person name="Huntemann M."/>
            <person name="Han J."/>
            <person name="Chen A."/>
            <person name="Kyrpides N."/>
            <person name="Mavromatis K."/>
            <person name="Markowitz V."/>
            <person name="Palaniappan K."/>
            <person name="Ivanova N."/>
            <person name="Schaumberg A."/>
            <person name="Pati A."/>
            <person name="Liolios K."/>
            <person name="Nordberg H.P."/>
            <person name="Cantor M.N."/>
            <person name="Hua S.X."/>
            <person name="Woyke T."/>
        </authorList>
    </citation>
    <scope>NUCLEOTIDE SEQUENCE [LARGE SCALE GENOMIC DNA]</scope>
    <source>
        <strain evidence="2">AL2</strain>
    </source>
</reference>
<dbReference type="Proteomes" id="UP000005380">
    <property type="component" value="Chromosome"/>
</dbReference>
<gene>
    <name evidence="1" type="ORF">THIAE_09620</name>
</gene>
<dbReference type="InParanoid" id="W0DUW3"/>
<proteinExistence type="predicted"/>
<accession>W0DUW3</accession>
<evidence type="ECO:0000313" key="2">
    <source>
        <dbReference type="Proteomes" id="UP000005380"/>
    </source>
</evidence>
<sequence>MEKTRAPDIAARKIVSSFEVFKFLSDWYEKHEAMPTYAEYATSLTVAKTRQHLTVTYFLDESGLIPLDHERKCEIGNLDCIDRAFNRIPASSPLFKYMDSYHKLIMTKYETGKNTAHTARLSFGTAVNFLALGEYQNKSQPDVELIRQYLWFHTGQRASLWGFITHLRKHHKVELPSLDNKVYELALDRPHESTERTKQKLIALLRSGEFSQEDYIELGLAYFHRVRMPKELNGIRELVSVNEQREVKLYKDIFYLPP</sequence>
<protein>
    <submittedName>
        <fullName evidence="1">Uncharacterized protein</fullName>
    </submittedName>
</protein>
<dbReference type="HOGENOM" id="CLU_1077422_0_0_6"/>
<dbReference type="OrthoDB" id="8613201at2"/>
<dbReference type="AlphaFoldDB" id="W0DUW3"/>
<dbReference type="RefSeq" id="WP_025299402.1">
    <property type="nucleotide sequence ID" value="NZ_CP007030.1"/>
</dbReference>
<dbReference type="KEGG" id="tao:THIAE_09620"/>
<keyword evidence="2" id="KW-1185">Reference proteome</keyword>